<dbReference type="Pfam" id="PF00005">
    <property type="entry name" value="ABC_tran"/>
    <property type="match status" value="1"/>
</dbReference>
<dbReference type="EMBL" id="AB092817">
    <property type="protein sequence ID" value="BAD86533.1"/>
    <property type="molecule type" value="Genomic_DNA"/>
</dbReference>
<evidence type="ECO:0000256" key="3">
    <source>
        <dbReference type="ARBA" id="ARBA00022741"/>
    </source>
</evidence>
<dbReference type="SMART" id="SM00382">
    <property type="entry name" value="AAA"/>
    <property type="match status" value="1"/>
</dbReference>
<keyword evidence="6" id="KW-0614">Plasmid</keyword>
<reference evidence="6" key="1">
    <citation type="submission" date="2002-10" db="EMBL/GenBank/DDBJ databases">
        <title>Nucleotide sequence of PstI fragment A of pMS97 isolated from Staphylococcus aureus.</title>
        <authorList>
            <person name="Matsuoka M."/>
        </authorList>
    </citation>
    <scope>NUCLEOTIDE SEQUENCE</scope>
    <source>
        <plasmid evidence="6">pMS97</plasmid>
    </source>
</reference>
<dbReference type="AlphaFoldDB" id="Q5KTV0"/>
<dbReference type="InterPro" id="IPR003593">
    <property type="entry name" value="AAA+_ATPase"/>
</dbReference>
<evidence type="ECO:0000256" key="2">
    <source>
        <dbReference type="ARBA" id="ARBA00022448"/>
    </source>
</evidence>
<dbReference type="GO" id="GO:0005524">
    <property type="term" value="F:ATP binding"/>
    <property type="evidence" value="ECO:0007669"/>
    <property type="project" value="UniProtKB-KW"/>
</dbReference>
<protein>
    <recommendedName>
        <fullName evidence="5">ABC transporter domain-containing protein</fullName>
    </recommendedName>
</protein>
<dbReference type="GO" id="GO:0016887">
    <property type="term" value="F:ATP hydrolysis activity"/>
    <property type="evidence" value="ECO:0007669"/>
    <property type="project" value="InterPro"/>
</dbReference>
<dbReference type="PROSITE" id="PS50893">
    <property type="entry name" value="ABC_TRANSPORTER_2"/>
    <property type="match status" value="1"/>
</dbReference>
<name>Q5KTV0_STAAU</name>
<feature type="domain" description="ABC transporter" evidence="5">
    <location>
        <begin position="6"/>
        <end position="234"/>
    </location>
</feature>
<dbReference type="PANTHER" id="PTHR43335:SF8">
    <property type="entry name" value="ABC TRANSPORTER, ATP-BINDING PROTEIN"/>
    <property type="match status" value="1"/>
</dbReference>
<dbReference type="SUPFAM" id="SSF52540">
    <property type="entry name" value="P-loop containing nucleoside triphosphate hydrolases"/>
    <property type="match status" value="1"/>
</dbReference>
<dbReference type="InterPro" id="IPR003439">
    <property type="entry name" value="ABC_transporter-like_ATP-bd"/>
</dbReference>
<dbReference type="InterPro" id="IPR027417">
    <property type="entry name" value="P-loop_NTPase"/>
</dbReference>
<dbReference type="Gene3D" id="3.40.50.300">
    <property type="entry name" value="P-loop containing nucleotide triphosphate hydrolases"/>
    <property type="match status" value="1"/>
</dbReference>
<keyword evidence="3" id="KW-0547">Nucleotide-binding</keyword>
<geneLocation type="plasmid" evidence="6">
    <name>pMS97</name>
</geneLocation>
<evidence type="ECO:0000256" key="1">
    <source>
        <dbReference type="ARBA" id="ARBA00005417"/>
    </source>
</evidence>
<dbReference type="PROSITE" id="PS00211">
    <property type="entry name" value="ABC_TRANSPORTER_1"/>
    <property type="match status" value="1"/>
</dbReference>
<accession>Q5KTV0</accession>
<proteinExistence type="inferred from homology"/>
<keyword evidence="4" id="KW-0067">ATP-binding</keyword>
<evidence type="ECO:0000256" key="4">
    <source>
        <dbReference type="ARBA" id="ARBA00022840"/>
    </source>
</evidence>
<dbReference type="InterPro" id="IPR017871">
    <property type="entry name" value="ABC_transporter-like_CS"/>
</dbReference>
<dbReference type="PANTHER" id="PTHR43335">
    <property type="entry name" value="ABC TRANSPORTER, ATP-BINDING PROTEIN"/>
    <property type="match status" value="1"/>
</dbReference>
<sequence>MQETILTTHKLTKQYHHYFAIKDIDITINKGDIYGLIGENGAGKSSLLRMITGLSRPTNGSLELFGDSNWKMFDEKRKQIGGVVENSALFSNMTAYENLEVHRLQLGIPGRSCIKEKLKMVGLANTGKKKVENFSLGMKQRLGLAIALLNDPMLLILDEPTNGLDPMGIVELRELILKLNYEQELTVIISSHILSELYQLANKFGIIHQGKLIEELSSAALEKKCAQYLQIKLDDFHLGASVLEKNLNMYDFEVLSDGTLRLYNYLNDIHTVSKTLTDNGLVIEHLSKNGQTLENYFTNLIAGVDND</sequence>
<comment type="similarity">
    <text evidence="1">Belongs to the ABC transporter superfamily.</text>
</comment>
<evidence type="ECO:0000313" key="6">
    <source>
        <dbReference type="EMBL" id="BAD86533.1"/>
    </source>
</evidence>
<keyword evidence="2" id="KW-0813">Transport</keyword>
<organism evidence="6">
    <name type="scientific">Staphylococcus aureus</name>
    <dbReference type="NCBI Taxonomy" id="1280"/>
    <lineage>
        <taxon>Bacteria</taxon>
        <taxon>Bacillati</taxon>
        <taxon>Bacillota</taxon>
        <taxon>Bacilli</taxon>
        <taxon>Bacillales</taxon>
        <taxon>Staphylococcaceae</taxon>
        <taxon>Staphylococcus</taxon>
    </lineage>
</organism>
<evidence type="ECO:0000259" key="5">
    <source>
        <dbReference type="PROSITE" id="PS50893"/>
    </source>
</evidence>